<comment type="caution">
    <text evidence="1">The sequence shown here is derived from an EMBL/GenBank/DDBJ whole genome shotgun (WGS) entry which is preliminary data.</text>
</comment>
<keyword evidence="2" id="KW-1185">Reference proteome</keyword>
<name>A0A2G5KDI1_9RHOB</name>
<accession>A0A2G5KDI1</accession>
<sequence>MSDELDASIPLFEDDNDWSPQNRTEVVARVKSEINTQTIRKQRPRKLPLSKLEIEDQVFQQRELDYSNHNGTIPYHVDNLLRNLRGEPDNRLDPITVWFSGQRWLILDGHHRHAAYLKYIDEVGETEDNFEVPVEVFEGTFEEAFDVTIQANKKVSEPLTATARSNGAWRRVCLDAAEDGKWVLSKRELTKLVTASASQVGNMRKTYRALSEMELKRFTNDEVISLSSPIDLSWAEALETANGGKAVGDFTPDEQKLKAIEIGKALGRTFGKSLLSDLDTFLLGVGEYSPRLLELLVERVLEDHGVFNEELDTCEDT</sequence>
<dbReference type="SUPFAM" id="SSF110849">
    <property type="entry name" value="ParB/Sulfiredoxin"/>
    <property type="match status" value="1"/>
</dbReference>
<dbReference type="EMBL" id="MDGM01000003">
    <property type="protein sequence ID" value="PIB26674.1"/>
    <property type="molecule type" value="Genomic_DNA"/>
</dbReference>
<dbReference type="RefSeq" id="WP_099591503.1">
    <property type="nucleotide sequence ID" value="NZ_MDGM01000003.1"/>
</dbReference>
<evidence type="ECO:0000313" key="2">
    <source>
        <dbReference type="Proteomes" id="UP000231516"/>
    </source>
</evidence>
<gene>
    <name evidence="1" type="ORF">BFP76_12370</name>
</gene>
<evidence type="ECO:0000313" key="1">
    <source>
        <dbReference type="EMBL" id="PIB26674.1"/>
    </source>
</evidence>
<proteinExistence type="predicted"/>
<evidence type="ECO:0008006" key="3">
    <source>
        <dbReference type="Google" id="ProtNLM"/>
    </source>
</evidence>
<organism evidence="1 2">
    <name type="scientific">Paramylibacter kogurei</name>
    <dbReference type="NCBI Taxonomy" id="1889778"/>
    <lineage>
        <taxon>Bacteria</taxon>
        <taxon>Pseudomonadati</taxon>
        <taxon>Pseudomonadota</taxon>
        <taxon>Alphaproteobacteria</taxon>
        <taxon>Rhodobacterales</taxon>
        <taxon>Paracoccaceae</taxon>
        <taxon>Paramylibacter</taxon>
    </lineage>
</organism>
<reference evidence="1 2" key="1">
    <citation type="submission" date="2016-08" db="EMBL/GenBank/DDBJ databases">
        <title>Draft genome of Amylibacter sp. strain 4G11.</title>
        <authorList>
            <person name="Wong S.-K."/>
            <person name="Hamasaki K."/>
            <person name="Yoshizawa S."/>
        </authorList>
    </citation>
    <scope>NUCLEOTIDE SEQUENCE [LARGE SCALE GENOMIC DNA]</scope>
    <source>
        <strain evidence="1 2">4G11</strain>
    </source>
</reference>
<dbReference type="AlphaFoldDB" id="A0A2G5KDI1"/>
<dbReference type="OrthoDB" id="7353482at2"/>
<dbReference type="InterPro" id="IPR036086">
    <property type="entry name" value="ParB/Sulfiredoxin_sf"/>
</dbReference>
<dbReference type="Proteomes" id="UP000231516">
    <property type="component" value="Unassembled WGS sequence"/>
</dbReference>
<protein>
    <recommendedName>
        <fullName evidence="3">ParB/Sulfiredoxin domain-containing protein</fullName>
    </recommendedName>
</protein>